<name>A0AAD8EEA8_DIPPU</name>
<accession>A0AAD8EEA8</accession>
<feature type="non-terminal residue" evidence="1">
    <location>
        <position position="120"/>
    </location>
</feature>
<keyword evidence="2" id="KW-1185">Reference proteome</keyword>
<gene>
    <name evidence="1" type="ORF">L9F63_019692</name>
</gene>
<feature type="non-terminal residue" evidence="1">
    <location>
        <position position="1"/>
    </location>
</feature>
<dbReference type="EMBL" id="JASPKZ010006849">
    <property type="protein sequence ID" value="KAJ9586709.1"/>
    <property type="molecule type" value="Genomic_DNA"/>
</dbReference>
<reference evidence="1" key="1">
    <citation type="journal article" date="2023" name="IScience">
        <title>Live-bearing cockroach genome reveals convergent evolutionary mechanisms linked to viviparity in insects and beyond.</title>
        <authorList>
            <person name="Fouks B."/>
            <person name="Harrison M.C."/>
            <person name="Mikhailova A.A."/>
            <person name="Marchal E."/>
            <person name="English S."/>
            <person name="Carruthers M."/>
            <person name="Jennings E.C."/>
            <person name="Chiamaka E.L."/>
            <person name="Frigard R.A."/>
            <person name="Pippel M."/>
            <person name="Attardo G.M."/>
            <person name="Benoit J.B."/>
            <person name="Bornberg-Bauer E."/>
            <person name="Tobe S.S."/>
        </authorList>
    </citation>
    <scope>NUCLEOTIDE SEQUENCE</scope>
    <source>
        <strain evidence="1">Stay&amp;Tobe</strain>
    </source>
</reference>
<dbReference type="Proteomes" id="UP001233999">
    <property type="component" value="Unassembled WGS sequence"/>
</dbReference>
<evidence type="ECO:0000313" key="2">
    <source>
        <dbReference type="Proteomes" id="UP001233999"/>
    </source>
</evidence>
<proteinExistence type="predicted"/>
<organism evidence="1 2">
    <name type="scientific">Diploptera punctata</name>
    <name type="common">Pacific beetle cockroach</name>
    <dbReference type="NCBI Taxonomy" id="6984"/>
    <lineage>
        <taxon>Eukaryota</taxon>
        <taxon>Metazoa</taxon>
        <taxon>Ecdysozoa</taxon>
        <taxon>Arthropoda</taxon>
        <taxon>Hexapoda</taxon>
        <taxon>Insecta</taxon>
        <taxon>Pterygota</taxon>
        <taxon>Neoptera</taxon>
        <taxon>Polyneoptera</taxon>
        <taxon>Dictyoptera</taxon>
        <taxon>Blattodea</taxon>
        <taxon>Blaberoidea</taxon>
        <taxon>Blaberidae</taxon>
        <taxon>Diplopterinae</taxon>
        <taxon>Diploptera</taxon>
    </lineage>
</organism>
<sequence>RPPATSLRPQPNEVPCFYACKEICFEVCAENSTPGAAGLSLGEAVEQLVTVLQHAPPLPPPPDHATSSLLLQWLQQESASRPYIKSLLHNEDMLVHVFRTTVRGYVGACFPDDANLRFNI</sequence>
<protein>
    <submittedName>
        <fullName evidence="1">Uncharacterized protein</fullName>
    </submittedName>
</protein>
<evidence type="ECO:0000313" key="1">
    <source>
        <dbReference type="EMBL" id="KAJ9586709.1"/>
    </source>
</evidence>
<reference evidence="1" key="2">
    <citation type="submission" date="2023-05" db="EMBL/GenBank/DDBJ databases">
        <authorList>
            <person name="Fouks B."/>
        </authorList>
    </citation>
    <scope>NUCLEOTIDE SEQUENCE</scope>
    <source>
        <strain evidence="1">Stay&amp;Tobe</strain>
        <tissue evidence="1">Testes</tissue>
    </source>
</reference>
<dbReference type="AlphaFoldDB" id="A0AAD8EEA8"/>
<comment type="caution">
    <text evidence="1">The sequence shown here is derived from an EMBL/GenBank/DDBJ whole genome shotgun (WGS) entry which is preliminary data.</text>
</comment>